<feature type="domain" description="Guanylate-binding protein/Atlastin C-terminal" evidence="2">
    <location>
        <begin position="2"/>
        <end position="85"/>
    </location>
</feature>
<keyword evidence="4" id="KW-1185">Reference proteome</keyword>
<evidence type="ECO:0000256" key="1">
    <source>
        <dbReference type="SAM" id="Coils"/>
    </source>
</evidence>
<proteinExistence type="predicted"/>
<sequence length="89" mass="10275">MRPGGYADYKAQLDSIIQTYRDTPGKGIQAEQALEIFMKEKNDLGSSILKADKNLTEKERQLKEKEALVEMERFKAEVAKREQEEIAKR</sequence>
<dbReference type="Gene3D" id="1.20.1000.10">
    <property type="entry name" value="Guanylate-binding protein, C-terminal domain"/>
    <property type="match status" value="1"/>
</dbReference>
<comment type="caution">
    <text evidence="3">The sequence shown here is derived from an EMBL/GenBank/DDBJ whole genome shotgun (WGS) entry which is preliminary data.</text>
</comment>
<reference evidence="3" key="1">
    <citation type="journal article" date="2023" name="Science">
        <title>Genome structures resolve the early diversification of teleost fishes.</title>
        <authorList>
            <person name="Parey E."/>
            <person name="Louis A."/>
            <person name="Montfort J."/>
            <person name="Bouchez O."/>
            <person name="Roques C."/>
            <person name="Iampietro C."/>
            <person name="Lluch J."/>
            <person name="Castinel A."/>
            <person name="Donnadieu C."/>
            <person name="Desvignes T."/>
            <person name="Floi Bucao C."/>
            <person name="Jouanno E."/>
            <person name="Wen M."/>
            <person name="Mejri S."/>
            <person name="Dirks R."/>
            <person name="Jansen H."/>
            <person name="Henkel C."/>
            <person name="Chen W.J."/>
            <person name="Zahm M."/>
            <person name="Cabau C."/>
            <person name="Klopp C."/>
            <person name="Thompson A.W."/>
            <person name="Robinson-Rechavi M."/>
            <person name="Braasch I."/>
            <person name="Lecointre G."/>
            <person name="Bobe J."/>
            <person name="Postlethwait J.H."/>
            <person name="Berthelot C."/>
            <person name="Roest Crollius H."/>
            <person name="Guiguen Y."/>
        </authorList>
    </citation>
    <scope>NUCLEOTIDE SEQUENCE</scope>
    <source>
        <strain evidence="3">NC1722</strain>
    </source>
</reference>
<dbReference type="AlphaFoldDB" id="A0AAD7R056"/>
<feature type="coiled-coil region" evidence="1">
    <location>
        <begin position="48"/>
        <end position="84"/>
    </location>
</feature>
<evidence type="ECO:0000259" key="2">
    <source>
        <dbReference type="Pfam" id="PF02841"/>
    </source>
</evidence>
<evidence type="ECO:0000313" key="4">
    <source>
        <dbReference type="Proteomes" id="UP001221898"/>
    </source>
</evidence>
<dbReference type="InterPro" id="IPR003191">
    <property type="entry name" value="Guanylate-bd/ATL_C"/>
</dbReference>
<evidence type="ECO:0000313" key="3">
    <source>
        <dbReference type="EMBL" id="KAJ8343129.1"/>
    </source>
</evidence>
<keyword evidence="1" id="KW-0175">Coiled coil</keyword>
<feature type="non-terminal residue" evidence="3">
    <location>
        <position position="1"/>
    </location>
</feature>
<dbReference type="EMBL" id="JAINUG010003372">
    <property type="protein sequence ID" value="KAJ8343129.1"/>
    <property type="molecule type" value="Genomic_DNA"/>
</dbReference>
<name>A0AAD7R056_9TELE</name>
<dbReference type="Pfam" id="PF02841">
    <property type="entry name" value="GBP_C"/>
    <property type="match status" value="1"/>
</dbReference>
<dbReference type="Proteomes" id="UP001221898">
    <property type="component" value="Unassembled WGS sequence"/>
</dbReference>
<protein>
    <recommendedName>
        <fullName evidence="2">Guanylate-binding protein/Atlastin C-terminal domain-containing protein</fullName>
    </recommendedName>
</protein>
<dbReference type="SUPFAM" id="SSF48340">
    <property type="entry name" value="Interferon-induced guanylate-binding protein 1 (GBP1), C-terminal domain"/>
    <property type="match status" value="1"/>
</dbReference>
<dbReference type="GO" id="GO:0003924">
    <property type="term" value="F:GTPase activity"/>
    <property type="evidence" value="ECO:0007669"/>
    <property type="project" value="InterPro"/>
</dbReference>
<accession>A0AAD7R056</accession>
<organism evidence="3 4">
    <name type="scientific">Aldrovandia affinis</name>
    <dbReference type="NCBI Taxonomy" id="143900"/>
    <lineage>
        <taxon>Eukaryota</taxon>
        <taxon>Metazoa</taxon>
        <taxon>Chordata</taxon>
        <taxon>Craniata</taxon>
        <taxon>Vertebrata</taxon>
        <taxon>Euteleostomi</taxon>
        <taxon>Actinopterygii</taxon>
        <taxon>Neopterygii</taxon>
        <taxon>Teleostei</taxon>
        <taxon>Notacanthiformes</taxon>
        <taxon>Halosauridae</taxon>
        <taxon>Aldrovandia</taxon>
    </lineage>
</organism>
<gene>
    <name evidence="3" type="ORF">AAFF_G00250670</name>
</gene>
<dbReference type="InterPro" id="IPR036543">
    <property type="entry name" value="Guanylate-bd_C_sf"/>
</dbReference>
<dbReference type="GO" id="GO:0005525">
    <property type="term" value="F:GTP binding"/>
    <property type="evidence" value="ECO:0007669"/>
    <property type="project" value="InterPro"/>
</dbReference>